<name>A0A0A6PC97_9GAMM</name>
<comment type="caution">
    <text evidence="1">The sequence shown here is derived from an EMBL/GenBank/DDBJ whole genome shotgun (WGS) entry which is preliminary data.</text>
</comment>
<dbReference type="EMBL" id="JSZA02000039">
    <property type="protein sequence ID" value="KHD08333.1"/>
    <property type="molecule type" value="Genomic_DNA"/>
</dbReference>
<gene>
    <name evidence="1" type="ORF">PN36_12480</name>
</gene>
<evidence type="ECO:0000313" key="2">
    <source>
        <dbReference type="Proteomes" id="UP000030428"/>
    </source>
</evidence>
<keyword evidence="2" id="KW-1185">Reference proteome</keyword>
<proteinExistence type="predicted"/>
<dbReference type="InterPro" id="IPR057062">
    <property type="entry name" value="TriTu"/>
</dbReference>
<protein>
    <submittedName>
        <fullName evidence="1">Uncharacterized protein</fullName>
    </submittedName>
</protein>
<dbReference type="Pfam" id="PF24689">
    <property type="entry name" value="TriTu"/>
    <property type="match status" value="1"/>
</dbReference>
<dbReference type="Proteomes" id="UP000030428">
    <property type="component" value="Unassembled WGS sequence"/>
</dbReference>
<organism evidence="1 2">
    <name type="scientific">Candidatus Thiomargarita nelsonii</name>
    <dbReference type="NCBI Taxonomy" id="1003181"/>
    <lineage>
        <taxon>Bacteria</taxon>
        <taxon>Pseudomonadati</taxon>
        <taxon>Pseudomonadota</taxon>
        <taxon>Gammaproteobacteria</taxon>
        <taxon>Thiotrichales</taxon>
        <taxon>Thiotrichaceae</taxon>
        <taxon>Thiomargarita</taxon>
    </lineage>
</organism>
<evidence type="ECO:0000313" key="1">
    <source>
        <dbReference type="EMBL" id="KHD08333.1"/>
    </source>
</evidence>
<sequence length="97" mass="11221">MLKEFEKWLTEKESFLRQQGFTIAVSHSPTDINKPSLCVDMDSDDYVGRIVMWNTGECQIEIVNVETEETILDDYRVVSAPSEFDKVFCLMHLVLSK</sequence>
<dbReference type="AlphaFoldDB" id="A0A0A6PC97"/>
<accession>A0A0A6PC97</accession>
<reference evidence="1 2" key="1">
    <citation type="journal article" date="2016" name="Front. Microbiol.">
        <title>Single-Cell (Meta-)Genomics of a Dimorphic Candidatus Thiomargarita nelsonii Reveals Genomic Plasticity.</title>
        <authorList>
            <person name="Flood B.E."/>
            <person name="Fliss P."/>
            <person name="Jones D.S."/>
            <person name="Dick G.J."/>
            <person name="Jain S."/>
            <person name="Kaster A.K."/>
            <person name="Winkel M."/>
            <person name="Mussmann M."/>
            <person name="Bailey J."/>
        </authorList>
    </citation>
    <scope>NUCLEOTIDE SEQUENCE [LARGE SCALE GENOMIC DNA]</scope>
    <source>
        <strain evidence="1">Hydrate Ridge</strain>
    </source>
</reference>